<dbReference type="GO" id="GO:0030980">
    <property type="term" value="P:alpha-glucan catabolic process"/>
    <property type="evidence" value="ECO:0007669"/>
    <property type="project" value="TreeGrafter"/>
</dbReference>
<dbReference type="PANTHER" id="PTHR10357:SF216">
    <property type="entry name" value="MALTOOLIGOSYL TREHALOSE SYNTHASE-RELATED"/>
    <property type="match status" value="1"/>
</dbReference>
<accession>A0A976BKK0</accession>
<organism evidence="3 4">
    <name type="scientific">Cupriavidus oxalaticus</name>
    <dbReference type="NCBI Taxonomy" id="96344"/>
    <lineage>
        <taxon>Bacteria</taxon>
        <taxon>Pseudomonadati</taxon>
        <taxon>Pseudomonadota</taxon>
        <taxon>Betaproteobacteria</taxon>
        <taxon>Burkholderiales</taxon>
        <taxon>Burkholderiaceae</taxon>
        <taxon>Cupriavidus</taxon>
    </lineage>
</organism>
<dbReference type="Gene3D" id="3.20.20.80">
    <property type="entry name" value="Glycosidases"/>
    <property type="match status" value="3"/>
</dbReference>
<dbReference type="SMART" id="SM00642">
    <property type="entry name" value="Aamy"/>
    <property type="match status" value="1"/>
</dbReference>
<dbReference type="InterPro" id="IPR013797">
    <property type="entry name" value="Maltooligo_trehalose_synth_4"/>
</dbReference>
<dbReference type="GO" id="GO:0005992">
    <property type="term" value="P:trehalose biosynthetic process"/>
    <property type="evidence" value="ECO:0007669"/>
    <property type="project" value="TreeGrafter"/>
</dbReference>
<reference evidence="2 5" key="2">
    <citation type="submission" date="2021-02" db="EMBL/GenBank/DDBJ databases">
        <title>Complete Genome Sequence of Cupriavidus oxalaticus Strain Ox1, a Soil Oxalate-Degrading Species.</title>
        <authorList>
            <person name="Palmieri F."/>
            <person name="Udriet P."/>
            <person name="Deuasquier M."/>
            <person name="Beaudoing E."/>
            <person name="Johnson S.L."/>
            <person name="Davenport K.W."/>
            <person name="Chain P.S."/>
            <person name="Bindschedler S."/>
            <person name="Junier P."/>
        </authorList>
    </citation>
    <scope>NUCLEOTIDE SEQUENCE [LARGE SCALE GENOMIC DNA]</scope>
    <source>
        <strain evidence="2 5">Ox1</strain>
    </source>
</reference>
<geneLocation type="plasmid" evidence="4">
    <name>co2235_mp</name>
</geneLocation>
<dbReference type="Gene3D" id="1.10.10.470">
    <property type="entry name" value="Maltooligosyl trehalose synthase, domain 4"/>
    <property type="match status" value="1"/>
</dbReference>
<reference evidence="3 4" key="1">
    <citation type="submission" date="2018-01" db="EMBL/GenBank/DDBJ databases">
        <authorList>
            <person name="Clerissi C."/>
        </authorList>
    </citation>
    <scope>NUCLEOTIDE SEQUENCE [LARGE SCALE GENOMIC DNA]</scope>
    <source>
        <strain evidence="3">Cupriavidus oxalaticus LMG 2235</strain>
        <plasmid evidence="4">co2235_mp</plasmid>
    </source>
</reference>
<evidence type="ECO:0000313" key="5">
    <source>
        <dbReference type="Proteomes" id="UP000623307"/>
    </source>
</evidence>
<dbReference type="SUPFAM" id="SSF51445">
    <property type="entry name" value="(Trans)glycosidases"/>
    <property type="match status" value="1"/>
</dbReference>
<feature type="domain" description="Glycosyl hydrolase family 13 catalytic" evidence="1">
    <location>
        <begin position="23"/>
        <end position="483"/>
    </location>
</feature>
<sequence length="908" mass="98307">MPATAATAPATARGLPRATARLQLHPGFTFADAAGVVDYYAALGVSHLYLSPVCEARPGSTHGYDVTDFTRVREELGGEPGLKALAARARSAGLGLLVDIVPNHMAADCTHNGWWRDVLAHGRASPHAGCFDIDWTPCDPALHGKVLLPILGQSYWDTVVAGELQWVPASGEQPAHVRYFDHVLPLAPDSPDAEASADPGWYDTTQPAGRTRLHALLERQHYRLAWWRTAAAALNWRRFFEISDLVGLCEEDPQVFDAVHALVFRLLREGWIDGVRVDHVDGLADPAGYCRRLRAELERHAAARPPLLPLQRPWLVVEKILGSGERLPTDWQVDGTTGYDFMDEVAAVLHDEAGDAALTALWAMTSGDGRPYAAHLRAARCLVLQRHLVTECEAVTARLHASAQHEPGTRDLTPAALRQALMALMAAVPVYRSYYDAQPSARDAAAAHADDAMVDQALQSARSGLAPDEAVALAFIAGCLRTQAAPDSDTGVLRRRLQQLMPALAAKAGEDTAFYRYGRLLSRNEVGSDPAQLAMPPAQFHARMASRRLAGPHAMLATATHDHKRGEDARMRLAVLSELPGTYADAVAAWERDCAPLLATLPRAPDAADRLMLYQALVGAWPMDLTDPMDPMDPMDPIDPMDPKVHSGDAAPVPEALLARISAWQVKAIREAKRHGNWTCPDAEYEAACEAFLRGIAAAWPRGVLAQIGRFAQRIATAGAVNSLAQVLVQLTAPGIPDRYQGTEGWDLSLVDPDNRCAPDFGRLQARLACGAGWAHWLAHWRDGRLKQQLVRHVLAARGADPALFADGQYSMLAAQGTLAQQVLAFARSTASRQAVTVVTRLSAARVDPAVPRIPPACWGDTTLNLGAPQPGRWIDALTGHRLDAPAGRLRLRDVLGGLPVALLLREP</sequence>
<keyword evidence="5" id="KW-1185">Reference proteome</keyword>
<dbReference type="AlphaFoldDB" id="A0A976BKK0"/>
<dbReference type="NCBIfam" id="TIGR02401">
    <property type="entry name" value="trehalose_TreY"/>
    <property type="match status" value="1"/>
</dbReference>
<dbReference type="GO" id="GO:0047470">
    <property type="term" value="F:(1,4)-alpha-D-glucan 1-alpha-D-glucosylmutase activity"/>
    <property type="evidence" value="ECO:0007669"/>
    <property type="project" value="TreeGrafter"/>
</dbReference>
<evidence type="ECO:0000313" key="4">
    <source>
        <dbReference type="Proteomes" id="UP000256862"/>
    </source>
</evidence>
<dbReference type="InterPro" id="IPR017853">
    <property type="entry name" value="GH"/>
</dbReference>
<gene>
    <name evidence="2" type="primary">treY</name>
    <name evidence="3" type="ORF">CO2235_MP80022</name>
    <name evidence="2" type="ORF">JTE92_07765</name>
</gene>
<dbReference type="InterPro" id="IPR012767">
    <property type="entry name" value="Trehalose_TreY"/>
</dbReference>
<dbReference type="EMBL" id="OGUS01000143">
    <property type="protein sequence ID" value="SPC24142.1"/>
    <property type="molecule type" value="Genomic_DNA"/>
</dbReference>
<proteinExistence type="predicted"/>
<dbReference type="PANTHER" id="PTHR10357">
    <property type="entry name" value="ALPHA-AMYLASE FAMILY MEMBER"/>
    <property type="match status" value="1"/>
</dbReference>
<name>A0A976BKK0_9BURK</name>
<dbReference type="GeneID" id="303489411"/>
<dbReference type="RefSeq" id="WP_063240595.1">
    <property type="nucleotide sequence ID" value="NZ_CP069809.1"/>
</dbReference>
<evidence type="ECO:0000259" key="1">
    <source>
        <dbReference type="SMART" id="SM00642"/>
    </source>
</evidence>
<dbReference type="CDD" id="cd11336">
    <property type="entry name" value="AmyAc_MTSase"/>
    <property type="match status" value="1"/>
</dbReference>
<dbReference type="OrthoDB" id="9761577at2"/>
<dbReference type="InterPro" id="IPR006047">
    <property type="entry name" value="GH13_cat_dom"/>
</dbReference>
<dbReference type="Pfam" id="PF00128">
    <property type="entry name" value="Alpha-amylase"/>
    <property type="match status" value="1"/>
</dbReference>
<dbReference type="Proteomes" id="UP000256862">
    <property type="component" value="Plasmid CO2235_mp"/>
</dbReference>
<dbReference type="EMBL" id="CP069811">
    <property type="protein sequence ID" value="QRQ90557.1"/>
    <property type="molecule type" value="Genomic_DNA"/>
</dbReference>
<evidence type="ECO:0000313" key="3">
    <source>
        <dbReference type="EMBL" id="SPC24142.1"/>
    </source>
</evidence>
<protein>
    <submittedName>
        <fullName evidence="2">Malto-oligosyltrehalose synthase</fullName>
    </submittedName>
    <submittedName>
        <fullName evidence="3">Membrane protein</fullName>
    </submittedName>
</protein>
<dbReference type="Proteomes" id="UP000623307">
    <property type="component" value="Chromosome 1"/>
</dbReference>
<evidence type="ECO:0000313" key="2">
    <source>
        <dbReference type="EMBL" id="QRQ90557.1"/>
    </source>
</evidence>